<evidence type="ECO:0000259" key="7">
    <source>
        <dbReference type="PROSITE" id="PS50089"/>
    </source>
</evidence>
<dbReference type="GO" id="GO:0008270">
    <property type="term" value="F:zinc ion binding"/>
    <property type="evidence" value="ECO:0007669"/>
    <property type="project" value="UniProtKB-KW"/>
</dbReference>
<dbReference type="PANTHER" id="PTHR45798:SF97">
    <property type="entry name" value="ALCOHOL-SENSITIVE RING FINGER PROTEIN 1"/>
    <property type="match status" value="1"/>
</dbReference>
<reference evidence="8" key="1">
    <citation type="submission" date="2021-01" db="EMBL/GenBank/DDBJ databases">
        <authorList>
            <consortium name="Genoscope - CEA"/>
            <person name="William W."/>
        </authorList>
    </citation>
    <scope>NUCLEOTIDE SEQUENCE</scope>
</reference>
<dbReference type="CDD" id="cd00054">
    <property type="entry name" value="EGF_CA"/>
    <property type="match status" value="1"/>
</dbReference>
<keyword evidence="6" id="KW-0812">Transmembrane</keyword>
<dbReference type="Pfam" id="PF13639">
    <property type="entry name" value="zf-RING_2"/>
    <property type="match status" value="1"/>
</dbReference>
<dbReference type="AlphaFoldDB" id="A0A8S1KP22"/>
<evidence type="ECO:0000256" key="1">
    <source>
        <dbReference type="ARBA" id="ARBA00022723"/>
    </source>
</evidence>
<dbReference type="InterPro" id="IPR052788">
    <property type="entry name" value="RING-type_E3_ligase_ATL"/>
</dbReference>
<dbReference type="InterPro" id="IPR013111">
    <property type="entry name" value="EGF_extracell"/>
</dbReference>
<comment type="caution">
    <text evidence="8">The sequence shown here is derived from an EMBL/GenBank/DDBJ whole genome shotgun (WGS) entry which is preliminary data.</text>
</comment>
<keyword evidence="9" id="KW-1185">Reference proteome</keyword>
<sequence>MQFLTKCYLAQYSFNQNVLQEIKDRLECIYDLNSYYQNSTQIITLDNDPTSKEISQLFSIYTFQSNNPYIGIISQGNENDFILELKQMQKKSCPKICQNNGRCLNGFCECPFSYLGRDCSIQIKDIENQISLEPKQQYFFHIKSFNISKFERQLESSIDIKYTCQHQYQIYFSGVQITTNLIILNQALLQSCLMKTNELQEQLPIQLYSYIIVEQTSPASVKITTLEKHYIFQNLIVVFFALLIITLFSMLYLFYHHKNPKDLKALRVVPIIKFSLALEQLEQSDMECALCMKELQQNQSVRVTYCNHLYHDFCFKIWWTNNKSCPRCRSPLDLETMRKNQKTDILQQSTFSNLQSNRKKNLVTFVDTGSTIRHMPIQQKLELQIK</sequence>
<evidence type="ECO:0000313" key="9">
    <source>
        <dbReference type="Proteomes" id="UP000692954"/>
    </source>
</evidence>
<name>A0A8S1KP22_9CILI</name>
<accession>A0A8S1KP22</accession>
<dbReference type="PANTHER" id="PTHR45798">
    <property type="entry name" value="RING-H2 FINGER PROTEIN ATL61-RELATED-RELATED"/>
    <property type="match status" value="1"/>
</dbReference>
<evidence type="ECO:0000256" key="3">
    <source>
        <dbReference type="ARBA" id="ARBA00022833"/>
    </source>
</evidence>
<feature type="transmembrane region" description="Helical" evidence="6">
    <location>
        <begin position="230"/>
        <end position="255"/>
    </location>
</feature>
<dbReference type="OrthoDB" id="9984778at2759"/>
<keyword evidence="4" id="KW-1015">Disulfide bond</keyword>
<dbReference type="PROSITE" id="PS50089">
    <property type="entry name" value="ZF_RING_2"/>
    <property type="match status" value="1"/>
</dbReference>
<dbReference type="PROSITE" id="PS00022">
    <property type="entry name" value="EGF_1"/>
    <property type="match status" value="1"/>
</dbReference>
<keyword evidence="6" id="KW-0472">Membrane</keyword>
<protein>
    <recommendedName>
        <fullName evidence="7">RING-type domain-containing protein</fullName>
    </recommendedName>
</protein>
<dbReference type="Proteomes" id="UP000692954">
    <property type="component" value="Unassembled WGS sequence"/>
</dbReference>
<evidence type="ECO:0000256" key="2">
    <source>
        <dbReference type="ARBA" id="ARBA00022771"/>
    </source>
</evidence>
<evidence type="ECO:0000256" key="4">
    <source>
        <dbReference type="ARBA" id="ARBA00023157"/>
    </source>
</evidence>
<proteinExistence type="predicted"/>
<evidence type="ECO:0000256" key="6">
    <source>
        <dbReference type="SAM" id="Phobius"/>
    </source>
</evidence>
<keyword evidence="3" id="KW-0862">Zinc</keyword>
<evidence type="ECO:0000256" key="5">
    <source>
        <dbReference type="PROSITE-ProRule" id="PRU00175"/>
    </source>
</evidence>
<keyword evidence="6" id="KW-1133">Transmembrane helix</keyword>
<feature type="domain" description="RING-type" evidence="7">
    <location>
        <begin position="288"/>
        <end position="329"/>
    </location>
</feature>
<keyword evidence="2 5" id="KW-0863">Zinc-finger</keyword>
<organism evidence="8 9">
    <name type="scientific">Paramecium sonneborni</name>
    <dbReference type="NCBI Taxonomy" id="65129"/>
    <lineage>
        <taxon>Eukaryota</taxon>
        <taxon>Sar</taxon>
        <taxon>Alveolata</taxon>
        <taxon>Ciliophora</taxon>
        <taxon>Intramacronucleata</taxon>
        <taxon>Oligohymenophorea</taxon>
        <taxon>Peniculida</taxon>
        <taxon>Parameciidae</taxon>
        <taxon>Paramecium</taxon>
    </lineage>
</organism>
<dbReference type="Pfam" id="PF07974">
    <property type="entry name" value="EGF_2"/>
    <property type="match status" value="1"/>
</dbReference>
<dbReference type="InterPro" id="IPR000742">
    <property type="entry name" value="EGF"/>
</dbReference>
<gene>
    <name evidence="8" type="ORF">PSON_ATCC_30995.1.T0090282</name>
</gene>
<evidence type="ECO:0000313" key="8">
    <source>
        <dbReference type="EMBL" id="CAD8055515.1"/>
    </source>
</evidence>
<dbReference type="EMBL" id="CAJJDN010000009">
    <property type="protein sequence ID" value="CAD8055515.1"/>
    <property type="molecule type" value="Genomic_DNA"/>
</dbReference>
<dbReference type="InterPro" id="IPR001841">
    <property type="entry name" value="Znf_RING"/>
</dbReference>
<keyword evidence="1" id="KW-0479">Metal-binding</keyword>
<dbReference type="SMART" id="SM00184">
    <property type="entry name" value="RING"/>
    <property type="match status" value="1"/>
</dbReference>